<protein>
    <submittedName>
        <fullName evidence="1">Uncharacterized protein</fullName>
    </submittedName>
</protein>
<dbReference type="EMBL" id="BSXG01000156">
    <property type="protein sequence ID" value="GME49598.1"/>
    <property type="molecule type" value="Genomic_DNA"/>
</dbReference>
<gene>
    <name evidence="1" type="primary">g5015</name>
    <name evidence="1" type="ORF">NpPPO83_00005015</name>
</gene>
<organism evidence="1 2">
    <name type="scientific">Neofusicoccum parvum</name>
    <dbReference type="NCBI Taxonomy" id="310453"/>
    <lineage>
        <taxon>Eukaryota</taxon>
        <taxon>Fungi</taxon>
        <taxon>Dikarya</taxon>
        <taxon>Ascomycota</taxon>
        <taxon>Pezizomycotina</taxon>
        <taxon>Dothideomycetes</taxon>
        <taxon>Dothideomycetes incertae sedis</taxon>
        <taxon>Botryosphaeriales</taxon>
        <taxon>Botryosphaeriaceae</taxon>
        <taxon>Neofusicoccum</taxon>
    </lineage>
</organism>
<accession>A0ACB5SNK1</accession>
<evidence type="ECO:0000313" key="2">
    <source>
        <dbReference type="Proteomes" id="UP001165186"/>
    </source>
</evidence>
<proteinExistence type="predicted"/>
<sequence length="266" mass="28547">MKPRSLVSPAALLRSPLARRPPMPAPPALSAARQLTTAAARLHRASPSPALPRALLRASETLCRPRPAPSSPLARLLRTPAARRLNSSSSKPANPNPNPTPNLGSPAAAPSLSQRLRKLSREYGWVALGVYLGLSVLDFPFCFLAVRMLGTDRIGRWEHAVVSAFWSAVHVAFPNVHQQQQQSDGAVATEAGQVRDGAVGGLEDVDAAEKANAGEEATIWTQLALAYAIHKSFIFLRVPLTAAVTPKIVKVLRGWGWNIGKRKPKA</sequence>
<dbReference type="Proteomes" id="UP001165186">
    <property type="component" value="Unassembled WGS sequence"/>
</dbReference>
<reference evidence="1" key="1">
    <citation type="submission" date="2024-09" db="EMBL/GenBank/DDBJ databases">
        <title>Draft Genome Sequences of Neofusicoccum parvum.</title>
        <authorList>
            <person name="Ashida A."/>
            <person name="Camagna M."/>
            <person name="Tanaka A."/>
            <person name="Takemoto D."/>
        </authorList>
    </citation>
    <scope>NUCLEOTIDE SEQUENCE</scope>
    <source>
        <strain evidence="1">PPO83</strain>
    </source>
</reference>
<evidence type="ECO:0000313" key="1">
    <source>
        <dbReference type="EMBL" id="GME49598.1"/>
    </source>
</evidence>
<comment type="caution">
    <text evidence="1">The sequence shown here is derived from an EMBL/GenBank/DDBJ whole genome shotgun (WGS) entry which is preliminary data.</text>
</comment>
<name>A0ACB5SNK1_9PEZI</name>
<keyword evidence="2" id="KW-1185">Reference proteome</keyword>